<dbReference type="EMBL" id="KR052482">
    <property type="protein sequence ID" value="AKF13353.1"/>
    <property type="molecule type" value="Genomic_DNA"/>
</dbReference>
<organism evidence="1 2">
    <name type="scientific">Sinorhizobium phage phiN3</name>
    <dbReference type="NCBI Taxonomy" id="1647405"/>
    <lineage>
        <taxon>Viruses</taxon>
        <taxon>Duplodnaviria</taxon>
        <taxon>Heunggongvirae</taxon>
        <taxon>Uroviricota</taxon>
        <taxon>Caudoviricetes</taxon>
        <taxon>Emdodecavirus</taxon>
        <taxon>Emdodecavirus N3</taxon>
    </lineage>
</organism>
<proteinExistence type="predicted"/>
<accession>A0A0F6SJ03</accession>
<reference evidence="1 2" key="1">
    <citation type="submission" date="2015-04" db="EMBL/GenBank/DDBJ databases">
        <authorList>
            <person name="Hodson T.S."/>
            <person name="Hyde J.R."/>
            <person name="Schouten J.T."/>
            <person name="Crockett J.T."/>
            <person name="Smith T.A."/>
            <person name="Merrill B.D."/>
            <person name="Crook M.B."/>
            <person name="Griffitts J.S."/>
            <person name="Burnett S.H."/>
            <person name="Grose J.H."/>
            <person name="Breakwell D.P."/>
        </authorList>
    </citation>
    <scope>NUCLEOTIDE SEQUENCE [LARGE SCALE GENOMIC DNA]</scope>
</reference>
<sequence length="244" mass="24995">MAVGIPTTVVDAGASAATVTSASFTPEANILLIAFCMARGSSAVIPTISDSQGGTWEPIGAGIDQGFITARLFARQIGTTPSAMTVTVTSTGATQTAVAIQGLTGAGNSFTNFQSVSSLGTSRSVTIDAASSGSMVLGFQVINSGTAQPAPTGLTETRDFSIATNVRCLLAFDDYLTAPTSITWTSNNADAIAFALEVKEPAVSGSSLTKVWTGGAWKTCVVKVYIGGTWVTKTLKTRKGGVWY</sequence>
<evidence type="ECO:0000313" key="2">
    <source>
        <dbReference type="Proteomes" id="UP000202958"/>
    </source>
</evidence>
<keyword evidence="2" id="KW-1185">Reference proteome</keyword>
<gene>
    <name evidence="1" type="ORF">PHIN3_89</name>
</gene>
<dbReference type="GeneID" id="26638818"/>
<dbReference type="RefSeq" id="YP_009212329.1">
    <property type="nucleotide sequence ID" value="NC_028945.1"/>
</dbReference>
<dbReference type="KEGG" id="vg:26638818"/>
<protein>
    <submittedName>
        <fullName evidence="1">Uncharacterized protein</fullName>
    </submittedName>
</protein>
<evidence type="ECO:0000313" key="1">
    <source>
        <dbReference type="EMBL" id="AKF13353.1"/>
    </source>
</evidence>
<name>A0A0F6SJ03_9CAUD</name>
<dbReference type="Proteomes" id="UP000202958">
    <property type="component" value="Segment"/>
</dbReference>